<dbReference type="AlphaFoldDB" id="A0A9X9LXL7"/>
<evidence type="ECO:0000313" key="3">
    <source>
        <dbReference type="Proteomes" id="UP000269945"/>
    </source>
</evidence>
<comment type="caution">
    <text evidence="2">The sequence shown here is derived from an EMBL/GenBank/DDBJ whole genome shotgun (WGS) entry which is preliminary data.</text>
</comment>
<feature type="compositionally biased region" description="Polar residues" evidence="1">
    <location>
        <begin position="80"/>
        <end position="90"/>
    </location>
</feature>
<dbReference type="Proteomes" id="UP000269945">
    <property type="component" value="Unassembled WGS sequence"/>
</dbReference>
<sequence length="99" mass="10361">GAPGCGSPGSRSRLPRRAAPRRARPWRWRSRSPGSPAESAGKEGPSPGEDLPSRGAAPWAAAAAEAAGPTTWCTDAAPETSINNEPVNDLSQEKLCWDK</sequence>
<accession>A0A9X9LXL7</accession>
<feature type="compositionally biased region" description="Basic residues" evidence="1">
    <location>
        <begin position="13"/>
        <end position="30"/>
    </location>
</feature>
<protein>
    <submittedName>
        <fullName evidence="2">Uncharacterized protein</fullName>
    </submittedName>
</protein>
<feature type="region of interest" description="Disordered" evidence="1">
    <location>
        <begin position="1"/>
        <end position="99"/>
    </location>
</feature>
<gene>
    <name evidence="2" type="ORF">BN2614_LOCUS1</name>
</gene>
<evidence type="ECO:0000313" key="2">
    <source>
        <dbReference type="EMBL" id="VCW98923.1"/>
    </source>
</evidence>
<organism evidence="2 3">
    <name type="scientific">Gulo gulo</name>
    <name type="common">Wolverine</name>
    <name type="synonym">Gluton</name>
    <dbReference type="NCBI Taxonomy" id="48420"/>
    <lineage>
        <taxon>Eukaryota</taxon>
        <taxon>Metazoa</taxon>
        <taxon>Chordata</taxon>
        <taxon>Craniata</taxon>
        <taxon>Vertebrata</taxon>
        <taxon>Euteleostomi</taxon>
        <taxon>Mammalia</taxon>
        <taxon>Eutheria</taxon>
        <taxon>Laurasiatheria</taxon>
        <taxon>Carnivora</taxon>
        <taxon>Caniformia</taxon>
        <taxon>Musteloidea</taxon>
        <taxon>Mustelidae</taxon>
        <taxon>Guloninae</taxon>
        <taxon>Gulo</taxon>
    </lineage>
</organism>
<keyword evidence="3" id="KW-1185">Reference proteome</keyword>
<name>A0A9X9LXL7_GULGU</name>
<proteinExistence type="predicted"/>
<feature type="non-terminal residue" evidence="2">
    <location>
        <position position="99"/>
    </location>
</feature>
<reference evidence="2 3" key="1">
    <citation type="submission" date="2018-10" db="EMBL/GenBank/DDBJ databases">
        <authorList>
            <person name="Ekblom R."/>
            <person name="Jareborg N."/>
        </authorList>
    </citation>
    <scope>NUCLEOTIDE SEQUENCE [LARGE SCALE GENOMIC DNA]</scope>
    <source>
        <tissue evidence="2">Muscle</tissue>
    </source>
</reference>
<feature type="non-terminal residue" evidence="2">
    <location>
        <position position="1"/>
    </location>
</feature>
<dbReference type="EMBL" id="CYRY02026931">
    <property type="protein sequence ID" value="VCW98923.1"/>
    <property type="molecule type" value="Genomic_DNA"/>
</dbReference>
<feature type="compositionally biased region" description="Low complexity" evidence="1">
    <location>
        <begin position="55"/>
        <end position="72"/>
    </location>
</feature>
<evidence type="ECO:0000256" key="1">
    <source>
        <dbReference type="SAM" id="MobiDB-lite"/>
    </source>
</evidence>